<protein>
    <submittedName>
        <fullName evidence="5">Arrestin domain-containing protein 3-like</fullName>
    </submittedName>
</protein>
<gene>
    <name evidence="5" type="primary">LOC106814483</name>
</gene>
<dbReference type="InterPro" id="IPR050357">
    <property type="entry name" value="Arrestin_domain-protein"/>
</dbReference>
<name>A0ABM1EQ17_PRICU</name>
<dbReference type="PANTHER" id="PTHR11188">
    <property type="entry name" value="ARRESTIN DOMAIN CONTAINING PROTEIN"/>
    <property type="match status" value="1"/>
</dbReference>
<proteinExistence type="inferred from homology"/>
<keyword evidence="4" id="KW-1185">Reference proteome</keyword>
<dbReference type="InterPro" id="IPR014756">
    <property type="entry name" value="Ig_E-set"/>
</dbReference>
<dbReference type="InterPro" id="IPR014752">
    <property type="entry name" value="Arrestin-like_C"/>
</dbReference>
<dbReference type="Pfam" id="PF00339">
    <property type="entry name" value="Arrestin_N"/>
    <property type="match status" value="1"/>
</dbReference>
<dbReference type="GeneID" id="106814483"/>
<dbReference type="Proteomes" id="UP000695022">
    <property type="component" value="Unplaced"/>
</dbReference>
<feature type="domain" description="Arrestin C-terminal-like" evidence="3">
    <location>
        <begin position="194"/>
        <end position="330"/>
    </location>
</feature>
<reference evidence="5" key="1">
    <citation type="submission" date="2025-08" db="UniProtKB">
        <authorList>
            <consortium name="RefSeq"/>
        </authorList>
    </citation>
    <scope>IDENTIFICATION</scope>
</reference>
<feature type="region of interest" description="Disordered" evidence="2">
    <location>
        <begin position="330"/>
        <end position="365"/>
    </location>
</feature>
<dbReference type="InterPro" id="IPR011022">
    <property type="entry name" value="Arrestin_C-like"/>
</dbReference>
<dbReference type="Gene3D" id="2.60.40.640">
    <property type="match status" value="2"/>
</dbReference>
<dbReference type="RefSeq" id="XP_014674288.1">
    <property type="nucleotide sequence ID" value="XM_014818802.1"/>
</dbReference>
<sequence length="365" mass="39680">MAPKRFEVVVLSPVTGMFASVGQNPVELPRIDAGAVLKGKVVIELEKPLNVKGVVIQILGESSVRWTHVEKRVSGKSVPTQTSTFTNNEVYINSKGQLFKGDDIDGKELEVGTHSFPFLVELPSDLPPNFSDVHGSVTYLCIATIELHLLSDIVTESTFLVRSRDEFLNIDKVPEAQVGAEDGDAEMVCCGCCSSGPVALHMLMKGGAAAGDEIYVDVDIVNDSFRPVTECNMTLSRVSRFRTKGGKVKRSSIDLIEVSLLKEEVHGNQSAALRKPLKIPIDARPSGFLRACTIIEVGYMLEVKALFEGFFGKDIWLFARVPVIVGSPANERVPPALRKNNHDNNNAVDDTGGGNTRAGQKTQFN</sequence>
<evidence type="ECO:0000259" key="3">
    <source>
        <dbReference type="SMART" id="SM01017"/>
    </source>
</evidence>
<accession>A0ABM1EQ17</accession>
<evidence type="ECO:0000313" key="5">
    <source>
        <dbReference type="RefSeq" id="XP_014674288.1"/>
    </source>
</evidence>
<dbReference type="SMART" id="SM01017">
    <property type="entry name" value="Arrestin_C"/>
    <property type="match status" value="1"/>
</dbReference>
<dbReference type="Pfam" id="PF02752">
    <property type="entry name" value="Arrestin_C"/>
    <property type="match status" value="1"/>
</dbReference>
<evidence type="ECO:0000313" key="4">
    <source>
        <dbReference type="Proteomes" id="UP000695022"/>
    </source>
</evidence>
<comment type="similarity">
    <text evidence="1">Belongs to the arrestin family.</text>
</comment>
<dbReference type="SUPFAM" id="SSF81296">
    <property type="entry name" value="E set domains"/>
    <property type="match status" value="2"/>
</dbReference>
<dbReference type="InterPro" id="IPR011021">
    <property type="entry name" value="Arrestin-like_N"/>
</dbReference>
<organism evidence="4 5">
    <name type="scientific">Priapulus caudatus</name>
    <name type="common">Priapulid worm</name>
    <dbReference type="NCBI Taxonomy" id="37621"/>
    <lineage>
        <taxon>Eukaryota</taxon>
        <taxon>Metazoa</taxon>
        <taxon>Ecdysozoa</taxon>
        <taxon>Scalidophora</taxon>
        <taxon>Priapulida</taxon>
        <taxon>Priapulimorpha</taxon>
        <taxon>Priapulimorphida</taxon>
        <taxon>Priapulidae</taxon>
        <taxon>Priapulus</taxon>
    </lineage>
</organism>
<evidence type="ECO:0000256" key="2">
    <source>
        <dbReference type="SAM" id="MobiDB-lite"/>
    </source>
</evidence>
<evidence type="ECO:0000256" key="1">
    <source>
        <dbReference type="ARBA" id="ARBA00005298"/>
    </source>
</evidence>
<dbReference type="PANTHER" id="PTHR11188:SF176">
    <property type="entry name" value="ARRESTIN DOMAIN-CONTAINING PROTEIN 1"/>
    <property type="match status" value="1"/>
</dbReference>